<dbReference type="GO" id="GO:0003755">
    <property type="term" value="F:peptidyl-prolyl cis-trans isomerase activity"/>
    <property type="evidence" value="ECO:0007669"/>
    <property type="project" value="UniProtKB-KW"/>
</dbReference>
<protein>
    <submittedName>
        <fullName evidence="3">Foldase protein PrsA</fullName>
        <ecNumber evidence="3">5.2.1.8</ecNumber>
    </submittedName>
</protein>
<dbReference type="EC" id="5.2.1.8" evidence="3"/>
<dbReference type="Pfam" id="PF00639">
    <property type="entry name" value="Rotamase"/>
    <property type="match status" value="1"/>
</dbReference>
<dbReference type="PROSITE" id="PS50198">
    <property type="entry name" value="PPIC_PPIASE_2"/>
    <property type="match status" value="1"/>
</dbReference>
<keyword evidence="1 3" id="KW-0413">Isomerase</keyword>
<dbReference type="InterPro" id="IPR046357">
    <property type="entry name" value="PPIase_dom_sf"/>
</dbReference>
<dbReference type="AlphaFoldDB" id="A0A0G8ET51"/>
<sequence>MEYSQDSATKNVGGDIGILQSGSMILAFEDKAYELQVGQISEPIQTNYGFHIIKN</sequence>
<proteinExistence type="predicted"/>
<dbReference type="Proteomes" id="UP000035214">
    <property type="component" value="Unassembled WGS sequence"/>
</dbReference>
<dbReference type="SUPFAM" id="SSF54534">
    <property type="entry name" value="FKBP-like"/>
    <property type="match status" value="1"/>
</dbReference>
<dbReference type="InterPro" id="IPR000297">
    <property type="entry name" value="PPIase_PpiC"/>
</dbReference>
<reference evidence="3 4" key="1">
    <citation type="submission" date="2015-04" db="EMBL/GenBank/DDBJ databases">
        <title>Draft Genome Sequences of Eight Spore-Forming Food Isolates of Bacillus cereus Genome sequencing.</title>
        <authorList>
            <person name="Krawcyk A.O."/>
            <person name="de Jong A."/>
            <person name="Eijlander R.T."/>
            <person name="Berendsen E.M."/>
            <person name="Holsappel S."/>
            <person name="Wells-Bennik M."/>
            <person name="Kuipers O.P."/>
        </authorList>
    </citation>
    <scope>NUCLEOTIDE SEQUENCE [LARGE SCALE GENOMIC DNA]</scope>
    <source>
        <strain evidence="3 4">B4077</strain>
    </source>
</reference>
<comment type="caution">
    <text evidence="3">The sequence shown here is derived from an EMBL/GenBank/DDBJ whole genome shotgun (WGS) entry which is preliminary data.</text>
</comment>
<dbReference type="EMBL" id="LCYI01000039">
    <property type="protein sequence ID" value="KLA26602.1"/>
    <property type="molecule type" value="Genomic_DNA"/>
</dbReference>
<evidence type="ECO:0000259" key="2">
    <source>
        <dbReference type="PROSITE" id="PS50198"/>
    </source>
</evidence>
<evidence type="ECO:0000313" key="3">
    <source>
        <dbReference type="EMBL" id="KLA26602.1"/>
    </source>
</evidence>
<feature type="domain" description="PpiC" evidence="2">
    <location>
        <begin position="1"/>
        <end position="55"/>
    </location>
</feature>
<evidence type="ECO:0000256" key="1">
    <source>
        <dbReference type="PROSITE-ProRule" id="PRU00278"/>
    </source>
</evidence>
<keyword evidence="1" id="KW-0697">Rotamase</keyword>
<gene>
    <name evidence="3" type="ORF">B4077_2386</name>
</gene>
<organism evidence="3 4">
    <name type="scientific">Bacillus cereus</name>
    <dbReference type="NCBI Taxonomy" id="1396"/>
    <lineage>
        <taxon>Bacteria</taxon>
        <taxon>Bacillati</taxon>
        <taxon>Bacillota</taxon>
        <taxon>Bacilli</taxon>
        <taxon>Bacillales</taxon>
        <taxon>Bacillaceae</taxon>
        <taxon>Bacillus</taxon>
        <taxon>Bacillus cereus group</taxon>
    </lineage>
</organism>
<dbReference type="Gene3D" id="3.10.50.40">
    <property type="match status" value="1"/>
</dbReference>
<accession>A0A0G8ET51</accession>
<dbReference type="PATRIC" id="fig|1396.428.peg.5866"/>
<dbReference type="InterPro" id="IPR050245">
    <property type="entry name" value="PrsA_foldase"/>
</dbReference>
<dbReference type="PANTHER" id="PTHR47245:SF2">
    <property type="entry name" value="PEPTIDYL-PROLYL CIS-TRANS ISOMERASE HP_0175-RELATED"/>
    <property type="match status" value="1"/>
</dbReference>
<name>A0A0G8ET51_BACCE</name>
<evidence type="ECO:0000313" key="4">
    <source>
        <dbReference type="Proteomes" id="UP000035214"/>
    </source>
</evidence>
<dbReference type="PANTHER" id="PTHR47245">
    <property type="entry name" value="PEPTIDYLPROLYL ISOMERASE"/>
    <property type="match status" value="1"/>
</dbReference>